<organism evidence="2 3">
    <name type="scientific">Lactobacillus xylocopicola</name>
    <dbReference type="NCBI Taxonomy" id="2976676"/>
    <lineage>
        <taxon>Bacteria</taxon>
        <taxon>Bacillati</taxon>
        <taxon>Bacillota</taxon>
        <taxon>Bacilli</taxon>
        <taxon>Lactobacillales</taxon>
        <taxon>Lactobacillaceae</taxon>
        <taxon>Lactobacillus</taxon>
    </lineage>
</organism>
<name>A0ABN6SNC8_9LACO</name>
<keyword evidence="3" id="KW-1185">Reference proteome</keyword>
<dbReference type="EMBL" id="AP026803">
    <property type="protein sequence ID" value="BDR61104.1"/>
    <property type="molecule type" value="Genomic_DNA"/>
</dbReference>
<dbReference type="Pfam" id="PF07872">
    <property type="entry name" value="DUF1659"/>
    <property type="match status" value="1"/>
</dbReference>
<evidence type="ECO:0000313" key="3">
    <source>
        <dbReference type="Proteomes" id="UP001321741"/>
    </source>
</evidence>
<sequence length="70" mass="7456">MNFELIDQSIQYTFLNDRYGEVGAKARTFKNVKQGVSAAGLAEVGGVLADLQGDDLGSATLIQKQAVPLN</sequence>
<dbReference type="Proteomes" id="UP001321741">
    <property type="component" value="Chromosome"/>
</dbReference>
<evidence type="ECO:0000259" key="1">
    <source>
        <dbReference type="Pfam" id="PF07872"/>
    </source>
</evidence>
<reference evidence="2 3" key="1">
    <citation type="journal article" date="2023" name="Microbiol. Spectr.">
        <title>Symbiosis of Carpenter Bees with Uncharacterized Lactic Acid Bacteria Showing NAD Auxotrophy.</title>
        <authorList>
            <person name="Kawasaki S."/>
            <person name="Ozawa K."/>
            <person name="Mori T."/>
            <person name="Yamamoto A."/>
            <person name="Ito M."/>
            <person name="Ohkuma M."/>
            <person name="Sakamoto M."/>
            <person name="Matsutani M."/>
        </authorList>
    </citation>
    <scope>NUCLEOTIDE SEQUENCE [LARGE SCALE GENOMIC DNA]</scope>
    <source>
        <strain evidence="2 3">Kim32-2</strain>
    </source>
</reference>
<dbReference type="InterPro" id="IPR012454">
    <property type="entry name" value="DUF1659"/>
</dbReference>
<protein>
    <recommendedName>
        <fullName evidence="1">DUF1659 domain-containing protein</fullName>
    </recommendedName>
</protein>
<dbReference type="RefSeq" id="WP_317637334.1">
    <property type="nucleotide sequence ID" value="NZ_AP026803.1"/>
</dbReference>
<evidence type="ECO:0000313" key="2">
    <source>
        <dbReference type="EMBL" id="BDR61104.1"/>
    </source>
</evidence>
<feature type="domain" description="DUF1659" evidence="1">
    <location>
        <begin position="4"/>
        <end position="65"/>
    </location>
</feature>
<proteinExistence type="predicted"/>
<accession>A0ABN6SNC8</accession>
<gene>
    <name evidence="2" type="ORF">KIM322_13650</name>
</gene>